<organism evidence="7 8">
    <name type="scientific">Aspergillus ellipticus CBS 707.79</name>
    <dbReference type="NCBI Taxonomy" id="1448320"/>
    <lineage>
        <taxon>Eukaryota</taxon>
        <taxon>Fungi</taxon>
        <taxon>Dikarya</taxon>
        <taxon>Ascomycota</taxon>
        <taxon>Pezizomycotina</taxon>
        <taxon>Eurotiomycetes</taxon>
        <taxon>Eurotiomycetidae</taxon>
        <taxon>Eurotiales</taxon>
        <taxon>Aspergillaceae</taxon>
        <taxon>Aspergillus</taxon>
        <taxon>Aspergillus subgen. Circumdati</taxon>
    </lineage>
</organism>
<evidence type="ECO:0000256" key="2">
    <source>
        <dbReference type="ARBA" id="ARBA00023015"/>
    </source>
</evidence>
<dbReference type="PANTHER" id="PTHR31668:SF30">
    <property type="entry name" value="ZN(II)2CYS6 TRANSCRIPTION FACTOR (EUROFUNG)"/>
    <property type="match status" value="1"/>
</dbReference>
<dbReference type="STRING" id="1448320.A0A319DI32"/>
<dbReference type="GO" id="GO:0003677">
    <property type="term" value="F:DNA binding"/>
    <property type="evidence" value="ECO:0007669"/>
    <property type="project" value="UniProtKB-KW"/>
</dbReference>
<dbReference type="SMART" id="SM00066">
    <property type="entry name" value="GAL4"/>
    <property type="match status" value="1"/>
</dbReference>
<dbReference type="GO" id="GO:0008270">
    <property type="term" value="F:zinc ion binding"/>
    <property type="evidence" value="ECO:0007669"/>
    <property type="project" value="InterPro"/>
</dbReference>
<dbReference type="SUPFAM" id="SSF57701">
    <property type="entry name" value="Zn2/Cys6 DNA-binding domain"/>
    <property type="match status" value="1"/>
</dbReference>
<evidence type="ECO:0000259" key="6">
    <source>
        <dbReference type="PROSITE" id="PS50048"/>
    </source>
</evidence>
<dbReference type="GO" id="GO:0000981">
    <property type="term" value="F:DNA-binding transcription factor activity, RNA polymerase II-specific"/>
    <property type="evidence" value="ECO:0007669"/>
    <property type="project" value="InterPro"/>
</dbReference>
<keyword evidence="5" id="KW-0539">Nucleus</keyword>
<evidence type="ECO:0000256" key="1">
    <source>
        <dbReference type="ARBA" id="ARBA00022723"/>
    </source>
</evidence>
<dbReference type="Gene3D" id="4.10.240.10">
    <property type="entry name" value="Zn(2)-C6 fungal-type DNA-binding domain"/>
    <property type="match status" value="1"/>
</dbReference>
<accession>A0A319DI32</accession>
<proteinExistence type="predicted"/>
<keyword evidence="8" id="KW-1185">Reference proteome</keyword>
<dbReference type="OrthoDB" id="39175at2759"/>
<feature type="domain" description="Zn(2)-C6 fungal-type" evidence="6">
    <location>
        <begin position="18"/>
        <end position="55"/>
    </location>
</feature>
<dbReference type="PANTHER" id="PTHR31668">
    <property type="entry name" value="GLUCOSE TRANSPORT TRANSCRIPTION REGULATOR RGT1-RELATED-RELATED"/>
    <property type="match status" value="1"/>
</dbReference>
<dbReference type="InterPro" id="IPR050797">
    <property type="entry name" value="Carb_Metab_Trans_Reg"/>
</dbReference>
<dbReference type="InterPro" id="IPR036864">
    <property type="entry name" value="Zn2-C6_fun-type_DNA-bd_sf"/>
</dbReference>
<name>A0A319DI32_9EURO</name>
<dbReference type="InterPro" id="IPR007219">
    <property type="entry name" value="XnlR_reg_dom"/>
</dbReference>
<keyword evidence="3" id="KW-0238">DNA-binding</keyword>
<evidence type="ECO:0000256" key="5">
    <source>
        <dbReference type="ARBA" id="ARBA00023242"/>
    </source>
</evidence>
<dbReference type="EMBL" id="KZ825828">
    <property type="protein sequence ID" value="PYH97186.1"/>
    <property type="molecule type" value="Genomic_DNA"/>
</dbReference>
<dbReference type="PROSITE" id="PS50048">
    <property type="entry name" value="ZN2_CY6_FUNGAL_2"/>
    <property type="match status" value="1"/>
</dbReference>
<dbReference type="AlphaFoldDB" id="A0A319DI32"/>
<keyword evidence="1" id="KW-0479">Metal-binding</keyword>
<keyword evidence="4" id="KW-0804">Transcription</keyword>
<gene>
    <name evidence="7" type="ORF">BO71DRAFT_468972</name>
</gene>
<evidence type="ECO:0000256" key="3">
    <source>
        <dbReference type="ARBA" id="ARBA00023125"/>
    </source>
</evidence>
<dbReference type="CDD" id="cd00067">
    <property type="entry name" value="GAL4"/>
    <property type="match status" value="1"/>
</dbReference>
<evidence type="ECO:0000313" key="7">
    <source>
        <dbReference type="EMBL" id="PYH97186.1"/>
    </source>
</evidence>
<evidence type="ECO:0000313" key="8">
    <source>
        <dbReference type="Proteomes" id="UP000247810"/>
    </source>
</evidence>
<reference evidence="7 8" key="1">
    <citation type="submission" date="2018-02" db="EMBL/GenBank/DDBJ databases">
        <title>The genomes of Aspergillus section Nigri reveals drivers in fungal speciation.</title>
        <authorList>
            <consortium name="DOE Joint Genome Institute"/>
            <person name="Vesth T.C."/>
            <person name="Nybo J."/>
            <person name="Theobald S."/>
            <person name="Brandl J."/>
            <person name="Frisvad J.C."/>
            <person name="Nielsen K.F."/>
            <person name="Lyhne E.K."/>
            <person name="Kogle M.E."/>
            <person name="Kuo A."/>
            <person name="Riley R."/>
            <person name="Clum A."/>
            <person name="Nolan M."/>
            <person name="Lipzen A."/>
            <person name="Salamov A."/>
            <person name="Henrissat B."/>
            <person name="Wiebenga A."/>
            <person name="De vries R.P."/>
            <person name="Grigoriev I.V."/>
            <person name="Mortensen U.H."/>
            <person name="Andersen M.R."/>
            <person name="Baker S.E."/>
        </authorList>
    </citation>
    <scope>NUCLEOTIDE SEQUENCE [LARGE SCALE GENOMIC DNA]</scope>
    <source>
        <strain evidence="7 8">CBS 707.79</strain>
    </source>
</reference>
<dbReference type="VEuPathDB" id="FungiDB:BO71DRAFT_468972"/>
<dbReference type="Pfam" id="PF04082">
    <property type="entry name" value="Fungal_trans"/>
    <property type="match status" value="1"/>
</dbReference>
<dbReference type="GO" id="GO:0009893">
    <property type="term" value="P:positive regulation of metabolic process"/>
    <property type="evidence" value="ECO:0007669"/>
    <property type="project" value="UniProtKB-ARBA"/>
</dbReference>
<dbReference type="Proteomes" id="UP000247810">
    <property type="component" value="Unassembled WGS sequence"/>
</dbReference>
<dbReference type="GO" id="GO:0006351">
    <property type="term" value="P:DNA-templated transcription"/>
    <property type="evidence" value="ECO:0007669"/>
    <property type="project" value="InterPro"/>
</dbReference>
<protein>
    <recommendedName>
        <fullName evidence="6">Zn(2)-C6 fungal-type domain-containing protein</fullName>
    </recommendedName>
</protein>
<sequence>MSLDQHPSPARVELSSHACDICRRRKVKCNAPRPLPGASPPKCGRCDRLNLPCTFLSPSKTRGPKKREWSSLTCLRTRRAQPETAPLATTEGAQDAIVVQHPTDDLWDRGLFSIMMQDYLDYIYPLVPIVHRPSFRQALRENRDGEDPGFLALVIAIAAVVVATMPSRFLSYRSYSPPLRFASRREMARCCYDKIMGLRDSTYFDQINFQKFAISYLLYATFRQLGDHNTSRMLDVEATQIARLLNLRRISEYEGFNCIETQLRKKGFWLILYGFVLFWAALRSPCLETPVEPCPCVRARDPVVQVVCLQDRLQSLRYLLENIPCPLRPWQPTDETLDDATEGGRMAQELRSHFASMRTNLHVTHLWLQSLLIDQLEAAQSHLQGLSATEESYAPAAADPKPLWLEREKICRQLLFILYSLPLVNLEANGLHLACKVRDIAASLLECPFHPDEPEAQRAAEYLQQSTDVLSRLDSSESMTTMHLQTWVDTDRMKK</sequence>
<keyword evidence="2" id="KW-0805">Transcription regulation</keyword>
<dbReference type="Pfam" id="PF00172">
    <property type="entry name" value="Zn_clus"/>
    <property type="match status" value="1"/>
</dbReference>
<dbReference type="InterPro" id="IPR001138">
    <property type="entry name" value="Zn2Cys6_DnaBD"/>
</dbReference>
<dbReference type="CDD" id="cd12148">
    <property type="entry name" value="fungal_TF_MHR"/>
    <property type="match status" value="1"/>
</dbReference>
<evidence type="ECO:0000256" key="4">
    <source>
        <dbReference type="ARBA" id="ARBA00023163"/>
    </source>
</evidence>